<dbReference type="InterPro" id="IPR033505">
    <property type="entry name" value="USPL1"/>
</dbReference>
<reference evidence="2" key="1">
    <citation type="journal article" date="2023" name="PLoS Negl. Trop. Dis.">
        <title>A genome sequence for Biomphalaria pfeifferi, the major vector snail for the human-infecting parasite Schistosoma mansoni.</title>
        <authorList>
            <person name="Bu L."/>
            <person name="Lu L."/>
            <person name="Laidemitt M.R."/>
            <person name="Zhang S.M."/>
            <person name="Mutuku M."/>
            <person name="Mkoji G."/>
            <person name="Steinauer M."/>
            <person name="Loker E.S."/>
        </authorList>
    </citation>
    <scope>NUCLEOTIDE SEQUENCE</scope>
    <source>
        <strain evidence="2">KasaAsao</strain>
    </source>
</reference>
<evidence type="ECO:0000313" key="3">
    <source>
        <dbReference type="Proteomes" id="UP001233172"/>
    </source>
</evidence>
<dbReference type="PANTHER" id="PTHR15294:SF3">
    <property type="entry name" value="SUMO-SPECIFIC ISOPEPTIDASE USPL1"/>
    <property type="match status" value="1"/>
</dbReference>
<name>A0AAD8AQB6_BIOPF</name>
<organism evidence="2 3">
    <name type="scientific">Biomphalaria pfeifferi</name>
    <name type="common">Bloodfluke planorb</name>
    <name type="synonym">Freshwater snail</name>
    <dbReference type="NCBI Taxonomy" id="112525"/>
    <lineage>
        <taxon>Eukaryota</taxon>
        <taxon>Metazoa</taxon>
        <taxon>Spiralia</taxon>
        <taxon>Lophotrochozoa</taxon>
        <taxon>Mollusca</taxon>
        <taxon>Gastropoda</taxon>
        <taxon>Heterobranchia</taxon>
        <taxon>Euthyneura</taxon>
        <taxon>Panpulmonata</taxon>
        <taxon>Hygrophila</taxon>
        <taxon>Lymnaeoidea</taxon>
        <taxon>Planorbidae</taxon>
        <taxon>Biomphalaria</taxon>
    </lineage>
</organism>
<feature type="non-terminal residue" evidence="2">
    <location>
        <position position="391"/>
    </location>
</feature>
<dbReference type="AlphaFoldDB" id="A0AAD8AQB6"/>
<feature type="region of interest" description="Disordered" evidence="1">
    <location>
        <begin position="335"/>
        <end position="355"/>
    </location>
</feature>
<accession>A0AAD8AQB6</accession>
<keyword evidence="3" id="KW-1185">Reference proteome</keyword>
<protein>
    <submittedName>
        <fullName evidence="2">SUMO-specific isopeptidase USPL1-like X8</fullName>
    </submittedName>
</protein>
<dbReference type="EMBL" id="JASAOG010000326">
    <property type="protein sequence ID" value="KAK0040441.1"/>
    <property type="molecule type" value="Genomic_DNA"/>
</dbReference>
<dbReference type="GO" id="GO:0016926">
    <property type="term" value="P:protein desumoylation"/>
    <property type="evidence" value="ECO:0007669"/>
    <property type="project" value="TreeGrafter"/>
</dbReference>
<evidence type="ECO:0000313" key="2">
    <source>
        <dbReference type="EMBL" id="KAK0040441.1"/>
    </source>
</evidence>
<proteinExistence type="predicted"/>
<reference evidence="2" key="2">
    <citation type="submission" date="2023-04" db="EMBL/GenBank/DDBJ databases">
        <authorList>
            <person name="Bu L."/>
            <person name="Lu L."/>
            <person name="Laidemitt M.R."/>
            <person name="Zhang S.M."/>
            <person name="Mutuku M."/>
            <person name="Mkoji G."/>
            <person name="Steinauer M."/>
            <person name="Loker E.S."/>
        </authorList>
    </citation>
    <scope>NUCLEOTIDE SEQUENCE</scope>
    <source>
        <strain evidence="2">KasaAsao</strain>
        <tissue evidence="2">Whole Snail</tissue>
    </source>
</reference>
<dbReference type="GO" id="GO:0015030">
    <property type="term" value="C:Cajal body"/>
    <property type="evidence" value="ECO:0007669"/>
    <property type="project" value="TreeGrafter"/>
</dbReference>
<dbReference type="GO" id="GO:0030576">
    <property type="term" value="P:Cajal body organization"/>
    <property type="evidence" value="ECO:0007669"/>
    <property type="project" value="InterPro"/>
</dbReference>
<sequence>TIEKRPNKQPCPQCALQGIKSNLHLFQINDHEAFLMCKNEDCTFLPSASSLNSFIVKRDLSKVTVRTKTNSVLSSSASSLSSFRCFSRTPSEFGLRNLFSSNSTRSSDSENHHWRFAGPLSSKFFQRPSTPSSEVGERKSLVPFDPFLTGHAHNFHSFQTSKIEGLKRTQSNNVVPSNVKRARLENSSNIEEEKNTLNLSTHESLKISSCDSVLPKSNPAKLIAIPSNKLNNLRNNVLKVIVVQDKKQTAELKSNEATKILDIKPIGFLENIRQDYIRETSYCSTTPKGSRNTCIGDINDKPLSEVYPLKVSSDSNNTHTFSVPPWEVHKEQITQGTELTGSEQKAQSEKTASISTENHVTDHLDCFAAIREASLTLSELDNFHLSNFEDF</sequence>
<dbReference type="GO" id="GO:0032183">
    <property type="term" value="F:SUMO binding"/>
    <property type="evidence" value="ECO:0007669"/>
    <property type="project" value="InterPro"/>
</dbReference>
<dbReference type="Proteomes" id="UP001233172">
    <property type="component" value="Unassembled WGS sequence"/>
</dbReference>
<gene>
    <name evidence="2" type="ORF">Bpfe_030141</name>
</gene>
<dbReference type="PANTHER" id="PTHR15294">
    <property type="entry name" value="RETINOVIN-RELATED"/>
    <property type="match status" value="1"/>
</dbReference>
<comment type="caution">
    <text evidence="2">The sequence shown here is derived from an EMBL/GenBank/DDBJ whole genome shotgun (WGS) entry which is preliminary data.</text>
</comment>
<evidence type="ECO:0000256" key="1">
    <source>
        <dbReference type="SAM" id="MobiDB-lite"/>
    </source>
</evidence>